<dbReference type="InterPro" id="IPR019826">
    <property type="entry name" value="Carboxylesterase_B_AS"/>
</dbReference>
<name>A0AAI8TW20_MYCME</name>
<feature type="signal peptide" evidence="3">
    <location>
        <begin position="1"/>
        <end position="31"/>
    </location>
</feature>
<gene>
    <name evidence="5" type="primary">pnbA_1</name>
    <name evidence="5" type="ORF">hbim_03839</name>
</gene>
<protein>
    <recommendedName>
        <fullName evidence="3">Carboxylic ester hydrolase</fullName>
        <ecNumber evidence="3">3.1.1.-</ecNumber>
    </recommendedName>
</protein>
<dbReference type="AlphaFoldDB" id="A0AAI8TW20"/>
<dbReference type="EMBL" id="AP027452">
    <property type="protein sequence ID" value="BDY29896.1"/>
    <property type="molecule type" value="Genomic_DNA"/>
</dbReference>
<dbReference type="InterPro" id="IPR019819">
    <property type="entry name" value="Carboxylesterase_B_CS"/>
</dbReference>
<dbReference type="SUPFAM" id="SSF53474">
    <property type="entry name" value="alpha/beta-Hydrolases"/>
    <property type="match status" value="1"/>
</dbReference>
<evidence type="ECO:0000256" key="3">
    <source>
        <dbReference type="RuleBase" id="RU361235"/>
    </source>
</evidence>
<dbReference type="GO" id="GO:0016787">
    <property type="term" value="F:hydrolase activity"/>
    <property type="evidence" value="ECO:0007669"/>
    <property type="project" value="UniProtKB-KW"/>
</dbReference>
<sequence length="547" mass="56671">MVVLPAKVSRVGRSAAALVTALVLTMSPVSACGRGGSQTFAGDAPVADVQGGDPAVVTTSAGTLRGVVAPDHRLFAGIPYAAPPVGPLRFAAPEPALGWVGERDATRAGPRCIQDPAADPERGQNTSEDCLTLNVWTPPRRTGAALPVMVWIHGGAFVNGSSGIYDARWLASRGDMLVVTVNYRLGTLGFLAHPGLGPAGGVGNYGLSDQQAALRWVRDNIAAFGGDPDAVTVAGESAGGMSVCDHLVAPGSAGLFRAAIVMSAPCQAQADLATAQRRSIDYAAGAGCPDPATAAACLRALPVEKLRNPVWYFNIGSDELTGPVTGTTVLPVAPLTAFGAGKQAHVPVLMGTTRDEFTLFTALRYLRQGERFAPGEYPGLLDETFGVNAPAVGARYPIDRYGGVAQAYSAAVTDGEFACVADRMAGALGRTDPVYAYEFNDRGAPAPEAMRTLPFPVGASHSLELRYLFDVGGAPPLNPAQQALSAAMIGYWSSFVHSGSPAAGGQPDWPAVDGAGPWMSLQPDGSRMVSGYQDEHQCPFWAGLKGR</sequence>
<comment type="similarity">
    <text evidence="1 3">Belongs to the type-B carboxylesterase/lipase family.</text>
</comment>
<keyword evidence="3" id="KW-0732">Signal</keyword>
<feature type="chain" id="PRO_5042317072" description="Carboxylic ester hydrolase" evidence="3">
    <location>
        <begin position="32"/>
        <end position="547"/>
    </location>
</feature>
<dbReference type="EC" id="3.1.1.-" evidence="3"/>
<dbReference type="Proteomes" id="UP001241092">
    <property type="component" value="Chromosome"/>
</dbReference>
<feature type="domain" description="Carboxylesterase type B" evidence="4">
    <location>
        <begin position="54"/>
        <end position="541"/>
    </location>
</feature>
<evidence type="ECO:0000256" key="2">
    <source>
        <dbReference type="ARBA" id="ARBA00022801"/>
    </source>
</evidence>
<dbReference type="PROSITE" id="PS00941">
    <property type="entry name" value="CARBOXYLESTERASE_B_2"/>
    <property type="match status" value="1"/>
</dbReference>
<organism evidence="5 6">
    <name type="scientific">Mycolicibacterium mageritense</name>
    <name type="common">Mycobacterium mageritense</name>
    <dbReference type="NCBI Taxonomy" id="53462"/>
    <lineage>
        <taxon>Bacteria</taxon>
        <taxon>Bacillati</taxon>
        <taxon>Actinomycetota</taxon>
        <taxon>Actinomycetes</taxon>
        <taxon>Mycobacteriales</taxon>
        <taxon>Mycobacteriaceae</taxon>
        <taxon>Mycolicibacterium</taxon>
    </lineage>
</organism>
<evidence type="ECO:0000256" key="1">
    <source>
        <dbReference type="ARBA" id="ARBA00005964"/>
    </source>
</evidence>
<keyword evidence="2 3" id="KW-0378">Hydrolase</keyword>
<evidence type="ECO:0000313" key="5">
    <source>
        <dbReference type="EMBL" id="BDY29896.1"/>
    </source>
</evidence>
<dbReference type="InterPro" id="IPR029058">
    <property type="entry name" value="AB_hydrolase_fold"/>
</dbReference>
<accession>A0AAI8TW20</accession>
<dbReference type="PANTHER" id="PTHR11559">
    <property type="entry name" value="CARBOXYLESTERASE"/>
    <property type="match status" value="1"/>
</dbReference>
<dbReference type="InterPro" id="IPR002018">
    <property type="entry name" value="CarbesteraseB"/>
</dbReference>
<dbReference type="PROSITE" id="PS00122">
    <property type="entry name" value="CARBOXYLESTERASE_B_1"/>
    <property type="match status" value="1"/>
</dbReference>
<dbReference type="InterPro" id="IPR050309">
    <property type="entry name" value="Type-B_Carboxylest/Lipase"/>
</dbReference>
<dbReference type="Pfam" id="PF00135">
    <property type="entry name" value="COesterase"/>
    <property type="match status" value="1"/>
</dbReference>
<dbReference type="Gene3D" id="3.40.50.1820">
    <property type="entry name" value="alpha/beta hydrolase"/>
    <property type="match status" value="1"/>
</dbReference>
<evidence type="ECO:0000313" key="6">
    <source>
        <dbReference type="Proteomes" id="UP001241092"/>
    </source>
</evidence>
<proteinExistence type="inferred from homology"/>
<reference evidence="5" key="1">
    <citation type="submission" date="2023-03" db="EMBL/GenBank/DDBJ databases">
        <title>Draft genome sequence of a Mycolicibacterium mageritense strain H4_3_1 isolated from a hybrid biological-inorganic system reactor.</title>
        <authorList>
            <person name="Feng X."/>
            <person name="Kazama D."/>
            <person name="Sato K."/>
            <person name="Kobayashi H."/>
        </authorList>
    </citation>
    <scope>NUCLEOTIDE SEQUENCE</scope>
    <source>
        <strain evidence="5">H4_3_1</strain>
    </source>
</reference>
<evidence type="ECO:0000259" key="4">
    <source>
        <dbReference type="Pfam" id="PF00135"/>
    </source>
</evidence>